<dbReference type="Pfam" id="PF04985">
    <property type="entry name" value="Phage_tube"/>
    <property type="match status" value="1"/>
</dbReference>
<dbReference type="OrthoDB" id="3078668at2"/>
<dbReference type="RefSeq" id="WP_092525744.1">
    <property type="nucleotide sequence ID" value="NZ_FNCI01000006.1"/>
</dbReference>
<dbReference type="EMBL" id="FNCI01000006">
    <property type="protein sequence ID" value="SDG22344.1"/>
    <property type="molecule type" value="Genomic_DNA"/>
</dbReference>
<organism evidence="1 2">
    <name type="scientific">Onishia taeanensis</name>
    <dbReference type="NCBI Taxonomy" id="284577"/>
    <lineage>
        <taxon>Bacteria</taxon>
        <taxon>Pseudomonadati</taxon>
        <taxon>Pseudomonadota</taxon>
        <taxon>Gammaproteobacteria</taxon>
        <taxon>Oceanospirillales</taxon>
        <taxon>Halomonadaceae</taxon>
        <taxon>Onishia</taxon>
    </lineage>
</organism>
<evidence type="ECO:0000313" key="1">
    <source>
        <dbReference type="EMBL" id="SDG22344.1"/>
    </source>
</evidence>
<evidence type="ECO:0000313" key="2">
    <source>
        <dbReference type="Proteomes" id="UP000198641"/>
    </source>
</evidence>
<sequence>MALPKTLKAFNLFGDGNDWMGEVESLTLPELSRKMEEYRGAGMLGPVEIDMGGQLLVFEWTVAGYIREIFTDFGGSIHDARLLRFTGSYESDETGEVQAIEVVMRGRHKTIGMDEMSAGEFSKISVTTTCTYYKLTINGEEVIEIDQPGMVYRVFGKDMYAERRKALGL</sequence>
<protein>
    <recommendedName>
        <fullName evidence="3">Phage major tail tube protein</fullName>
    </recommendedName>
</protein>
<gene>
    <name evidence="1" type="ORF">SAMN05216571_106162</name>
</gene>
<evidence type="ECO:0008006" key="3">
    <source>
        <dbReference type="Google" id="ProtNLM"/>
    </source>
</evidence>
<proteinExistence type="predicted"/>
<dbReference type="InterPro" id="IPR006498">
    <property type="entry name" value="Tail_tube"/>
</dbReference>
<dbReference type="AlphaFoldDB" id="A0A1G7SHG7"/>
<accession>A0A1G7SHG7</accession>
<reference evidence="1 2" key="1">
    <citation type="submission" date="2016-10" db="EMBL/GenBank/DDBJ databases">
        <authorList>
            <person name="de Groot N.N."/>
        </authorList>
    </citation>
    <scope>NUCLEOTIDE SEQUENCE [LARGE SCALE GENOMIC DNA]</scope>
    <source>
        <strain evidence="1 2">BH539</strain>
    </source>
</reference>
<name>A0A1G7SHG7_9GAMM</name>
<dbReference type="Proteomes" id="UP000198641">
    <property type="component" value="Unassembled WGS sequence"/>
</dbReference>
<keyword evidence="2" id="KW-1185">Reference proteome</keyword>
<dbReference type="NCBIfam" id="TIGR01611">
    <property type="entry name" value="tail_tube"/>
    <property type="match status" value="1"/>
</dbReference>
<dbReference type="STRING" id="284577.SAMN05216571_106162"/>